<sequence>MNKTQKKAIKAQNRIEVFFSEKLQVFYVKGKRNHKPTQKFKALITCEHAFFNEFLTFLEQFKSSKELKTYKFLELKDKLNDFIINNAANLKNTIA</sequence>
<proteinExistence type="predicted"/>
<protein>
    <submittedName>
        <fullName evidence="1">Uncharacterized protein</fullName>
    </submittedName>
</protein>
<dbReference type="Proteomes" id="UP000806077">
    <property type="component" value="Unassembled WGS sequence"/>
</dbReference>
<dbReference type="EMBL" id="WXXV01000011">
    <property type="protein sequence ID" value="MBE7695562.1"/>
    <property type="molecule type" value="Genomic_DNA"/>
</dbReference>
<dbReference type="RefSeq" id="WP_101955824.1">
    <property type="nucleotide sequence ID" value="NZ_JAJHTL010000012.1"/>
</dbReference>
<evidence type="ECO:0000313" key="2">
    <source>
        <dbReference type="Proteomes" id="UP000806077"/>
    </source>
</evidence>
<gene>
    <name evidence="1" type="ORF">F7645_09030</name>
</gene>
<accession>A0AAP1RGK8</accession>
<organism evidence="1 2">
    <name type="scientific">Tenacibaculum finnmarkense genomovar finnmarkense</name>
    <dbReference type="NCBI Taxonomy" id="1458503"/>
    <lineage>
        <taxon>Bacteria</taxon>
        <taxon>Pseudomonadati</taxon>
        <taxon>Bacteroidota</taxon>
        <taxon>Flavobacteriia</taxon>
        <taxon>Flavobacteriales</taxon>
        <taxon>Flavobacteriaceae</taxon>
        <taxon>Tenacibaculum</taxon>
        <taxon>Tenacibaculum finnmarkense</taxon>
    </lineage>
</organism>
<name>A0AAP1RGK8_9FLAO</name>
<dbReference type="AlphaFoldDB" id="A0AAP1RGK8"/>
<keyword evidence="2" id="KW-1185">Reference proteome</keyword>
<evidence type="ECO:0000313" key="1">
    <source>
        <dbReference type="EMBL" id="MBE7695562.1"/>
    </source>
</evidence>
<reference evidence="1 2" key="1">
    <citation type="journal article" date="2020" name="Int. J. Syst. Evol. Microbiol.">
        <title>Tenacibaculum piscium sp. nov., isolated from skin ulcers of sea-farmed fish, and description of Tenacibaculum finnmarkense sp. nov. with subdivision into genomovars finnmarkense and ulcerans.</title>
        <authorList>
            <person name="Olsen A.B."/>
            <person name="Spilsberg B."/>
            <person name="Nilsen H.K."/>
            <person name="Lagesen K."/>
            <person name="Gulla S."/>
            <person name="Avendano-Herrera R."/>
            <person name="Irgang R."/>
            <person name="Duchaud E."/>
            <person name="Colquhoun D.J."/>
        </authorList>
    </citation>
    <scope>NUCLEOTIDE SEQUENCE [LARGE SCALE GENOMIC DNA]</scope>
    <source>
        <strain evidence="1 2">TNO037</strain>
    </source>
</reference>
<comment type="caution">
    <text evidence="1">The sequence shown here is derived from an EMBL/GenBank/DDBJ whole genome shotgun (WGS) entry which is preliminary data.</text>
</comment>